<reference evidence="3" key="1">
    <citation type="journal article" date="2023" name="PhytoFront">
        <title>Draft Genome Resources of Seven Strains of Tilletia horrida, Causal Agent of Kernel Smut of Rice.</title>
        <authorList>
            <person name="Khanal S."/>
            <person name="Antony Babu S."/>
            <person name="Zhou X.G."/>
        </authorList>
    </citation>
    <scope>NUCLEOTIDE SEQUENCE</scope>
    <source>
        <strain evidence="3">TX6</strain>
    </source>
</reference>
<name>A0AAN6GLD9_9BASI</name>
<feature type="transmembrane region" description="Helical" evidence="2">
    <location>
        <begin position="144"/>
        <end position="169"/>
    </location>
</feature>
<feature type="region of interest" description="Disordered" evidence="1">
    <location>
        <begin position="539"/>
        <end position="628"/>
    </location>
</feature>
<keyword evidence="2" id="KW-1133">Transmembrane helix</keyword>
<sequence>MGDIYQVFNLPPPPPPTFLSFYNGPDRARLPNFLDSADPVGAAKEYLHGQIMFVCINGIWAQVKVVTGLAGLILVAAMAVIVRRLLQRSLWFLRVKATERGPMVIPNAVMVFAAAEGLFAIIFLAMINKIYVAWTIEHRPLKNLILWIVLTWSPLIAGPIWSSFGVWHARPPGSTPRSRGPPTLFGIRIWLPKSIFVSLFWLSVPFMVLFSVLGVAVVGNNYREQGVDLYYDWLERYSNATTLTRPMLLELQDIWAHDLKAFYWLAIAMFVWFFWTVVLFFAYIFVSYRLLMPLRSQLSALRDRNERKMVMRTVGDNGEGTAVTGSDGTGIKSACYFDGPTSQIESIQLPLKTPRLCSLAANFAGGKMDNVEFEKGEEEDGVDEHWGVNVKDLQVDAPHTSFFPPVRPSAVVRPATDSETSEKYLRAAYKHFLFQAVTVTVAIVYFSELTIYLALTVYSYNERRILGEAIDTAFLQAMWGAIFFGSCVFISITLRTYEPMLVSLLQNAHANSNGDRQTSSAQKASKMLKMLNLRHHEPKHSLSFSQGTSTLMDSPSDPSNLPPMQVSKASEQMNAQRQSQDGQARSARRNLAFEGKQGQNIIPGPTGSSSDDGYLPTQPPPPRRRAVPDVHTLNEGQSNSLEPESPQIRTTIANARDEVQQPFFTYPLGLSFLESSSSLNDRSLREMPSLGNMDRRGSEFSQGGEYAGAQAGPERTGSRSALSSPEPRLNEDFVSGLRGASPTSEDEQVRAFRSAFVRDMFSAPRGAALPPPPRQSRRPSKTS</sequence>
<dbReference type="AlphaFoldDB" id="A0AAN6GLD9"/>
<feature type="transmembrane region" description="Helical" evidence="2">
    <location>
        <begin position="473"/>
        <end position="494"/>
    </location>
</feature>
<feature type="transmembrane region" description="Helical" evidence="2">
    <location>
        <begin position="261"/>
        <end position="286"/>
    </location>
</feature>
<keyword evidence="2" id="KW-0812">Transmembrane</keyword>
<feature type="region of interest" description="Disordered" evidence="1">
    <location>
        <begin position="679"/>
        <end position="748"/>
    </location>
</feature>
<evidence type="ECO:0000313" key="3">
    <source>
        <dbReference type="EMBL" id="KAK0546632.1"/>
    </source>
</evidence>
<feature type="transmembrane region" description="Helical" evidence="2">
    <location>
        <begin position="432"/>
        <end position="453"/>
    </location>
</feature>
<dbReference type="EMBL" id="JAPDMZ010000186">
    <property type="protein sequence ID" value="KAK0546632.1"/>
    <property type="molecule type" value="Genomic_DNA"/>
</dbReference>
<feature type="compositionally biased region" description="Polar residues" evidence="1">
    <location>
        <begin position="567"/>
        <end position="583"/>
    </location>
</feature>
<evidence type="ECO:0000256" key="2">
    <source>
        <dbReference type="SAM" id="Phobius"/>
    </source>
</evidence>
<evidence type="ECO:0000256" key="1">
    <source>
        <dbReference type="SAM" id="MobiDB-lite"/>
    </source>
</evidence>
<proteinExistence type="predicted"/>
<organism evidence="3 4">
    <name type="scientific">Tilletia horrida</name>
    <dbReference type="NCBI Taxonomy" id="155126"/>
    <lineage>
        <taxon>Eukaryota</taxon>
        <taxon>Fungi</taxon>
        <taxon>Dikarya</taxon>
        <taxon>Basidiomycota</taxon>
        <taxon>Ustilaginomycotina</taxon>
        <taxon>Exobasidiomycetes</taxon>
        <taxon>Tilletiales</taxon>
        <taxon>Tilletiaceae</taxon>
        <taxon>Tilletia</taxon>
    </lineage>
</organism>
<keyword evidence="2" id="KW-0472">Membrane</keyword>
<keyword evidence="4" id="KW-1185">Reference proteome</keyword>
<feature type="compositionally biased region" description="Polar residues" evidence="1">
    <location>
        <begin position="542"/>
        <end position="559"/>
    </location>
</feature>
<gene>
    <name evidence="3" type="ORF">OC846_005181</name>
</gene>
<feature type="region of interest" description="Disordered" evidence="1">
    <location>
        <begin position="762"/>
        <end position="783"/>
    </location>
</feature>
<dbReference type="Proteomes" id="UP001176517">
    <property type="component" value="Unassembled WGS sequence"/>
</dbReference>
<comment type="caution">
    <text evidence="3">The sequence shown here is derived from an EMBL/GenBank/DDBJ whole genome shotgun (WGS) entry which is preliminary data.</text>
</comment>
<feature type="transmembrane region" description="Helical" evidence="2">
    <location>
        <begin position="103"/>
        <end position="124"/>
    </location>
</feature>
<feature type="transmembrane region" description="Helical" evidence="2">
    <location>
        <begin position="195"/>
        <end position="219"/>
    </location>
</feature>
<feature type="transmembrane region" description="Helical" evidence="2">
    <location>
        <begin position="59"/>
        <end position="82"/>
    </location>
</feature>
<accession>A0AAN6GLD9</accession>
<protein>
    <submittedName>
        <fullName evidence="3">Uncharacterized protein</fullName>
    </submittedName>
</protein>
<evidence type="ECO:0000313" key="4">
    <source>
        <dbReference type="Proteomes" id="UP001176517"/>
    </source>
</evidence>